<keyword evidence="3" id="KW-1185">Reference proteome</keyword>
<evidence type="ECO:0000256" key="1">
    <source>
        <dbReference type="SAM" id="SignalP"/>
    </source>
</evidence>
<dbReference type="KEGG" id="csd:Clst_1281"/>
<feature type="chain" id="PRO_5038674203" description="DUF4352 domain-containing protein" evidence="1">
    <location>
        <begin position="26"/>
        <end position="160"/>
    </location>
</feature>
<dbReference type="Pfam" id="PF12389">
    <property type="entry name" value="Peptidase_M73"/>
    <property type="match status" value="1"/>
</dbReference>
<reference evidence="2 3" key="1">
    <citation type="journal article" date="2013" name="Genome Announc.">
        <title>Complete genome sequence of Clostridium stercorarium subsp. stercorarium strain DSM 8532, a thermophilic degrader of plant cell wall fibers.</title>
        <authorList>
            <person name="Poehlein A."/>
            <person name="Zverlov V.V."/>
            <person name="Daniel R."/>
            <person name="Schwarz W.H."/>
            <person name="Liebl W."/>
        </authorList>
    </citation>
    <scope>NUCLEOTIDE SEQUENCE [LARGE SCALE GENOMIC DNA]</scope>
    <source>
        <strain evidence="3">ATCC 35414 / DSM 8532 / NCIMB 11754</strain>
    </source>
</reference>
<evidence type="ECO:0008006" key="4">
    <source>
        <dbReference type="Google" id="ProtNLM"/>
    </source>
</evidence>
<feature type="signal peptide" evidence="1">
    <location>
        <begin position="1"/>
        <end position="25"/>
    </location>
</feature>
<name>L7VNH4_THES1</name>
<protein>
    <recommendedName>
        <fullName evidence="4">DUF4352 domain-containing protein</fullName>
    </recommendedName>
</protein>
<sequence length="160" mass="17834">MKKKTLLIMLSIAVCVALIGGATMAWFTNESEATDAVFIAGTVNIKANGATILGKKNYNNITPGDCFIVEYDIENTGTTDVELRTILDLSWNNDLELDNVFIIPHPTTNWVLYQPEDETGPEHPVYVYYMGGPVSPEDIVKLRLVVYFDGEMITRELSLQ</sequence>
<evidence type="ECO:0000313" key="3">
    <source>
        <dbReference type="Proteomes" id="UP000011220"/>
    </source>
</evidence>
<dbReference type="Proteomes" id="UP000011220">
    <property type="component" value="Chromosome"/>
</dbReference>
<keyword evidence="1" id="KW-0732">Signal</keyword>
<dbReference type="KEGG" id="css:Cst_c13260"/>
<proteinExistence type="predicted"/>
<accession>L7VNH4</accession>
<gene>
    <name evidence="2" type="ordered locus">Cst_c13260</name>
</gene>
<dbReference type="NCBIfam" id="TIGR04088">
    <property type="entry name" value="cognate_SipW"/>
    <property type="match status" value="1"/>
</dbReference>
<dbReference type="PATRIC" id="fig|1121335.3.peg.1304"/>
<organism evidence="2 3">
    <name type="scientific">Thermoclostridium stercorarium (strain ATCC 35414 / DSM 8532 / NCIMB 11754)</name>
    <name type="common">Clostridium stercorarium</name>
    <dbReference type="NCBI Taxonomy" id="1121335"/>
    <lineage>
        <taxon>Bacteria</taxon>
        <taxon>Bacillati</taxon>
        <taxon>Bacillota</taxon>
        <taxon>Clostridia</taxon>
        <taxon>Eubacteriales</taxon>
        <taxon>Oscillospiraceae</taxon>
        <taxon>Thermoclostridium</taxon>
    </lineage>
</organism>
<dbReference type="EMBL" id="CP004044">
    <property type="protein sequence ID" value="AGC68317.1"/>
    <property type="molecule type" value="Genomic_DNA"/>
</dbReference>
<dbReference type="InterPro" id="IPR023833">
    <property type="entry name" value="Signal_pept_SipW-depend-type"/>
</dbReference>
<dbReference type="RefSeq" id="WP_015359002.1">
    <property type="nucleotide sequence ID" value="NC_020134.1"/>
</dbReference>
<dbReference type="InterPro" id="IPR022121">
    <property type="entry name" value="Peptidase_M73_camelysin"/>
</dbReference>
<evidence type="ECO:0000313" key="2">
    <source>
        <dbReference type="EMBL" id="AGC68317.1"/>
    </source>
</evidence>
<dbReference type="STRING" id="1121335.Cst_c13260"/>
<dbReference type="AlphaFoldDB" id="L7VNH4"/>